<dbReference type="EMBL" id="CVRQ01000026">
    <property type="protein sequence ID" value="CRL40767.1"/>
    <property type="molecule type" value="Genomic_DNA"/>
</dbReference>
<dbReference type="InterPro" id="IPR008144">
    <property type="entry name" value="Guanylate_kin-like_dom"/>
</dbReference>
<sequence length="195" mass="22702">MGKIFCVMGKSASGKDTIYNKILQDDSLMLSRIIPYTTRPIRDGETQDKDYHFCNEEDVKRLSAQGRIIELREYNTVYGVWKYFTVNDDDIDLRCKSYLTVGTLESYTKIRDYFGSDKVLPIYVEVEDGDRLIRAIHREKGQQVPKYEEMCRRFLADASDFSEDKLREAGITHRFVNDDMDTVLAEISAYIRQSS</sequence>
<evidence type="ECO:0000256" key="3">
    <source>
        <dbReference type="ARBA" id="ARBA00022679"/>
    </source>
</evidence>
<feature type="domain" description="Guanylate kinase-like" evidence="6">
    <location>
        <begin position="2"/>
        <end position="192"/>
    </location>
</feature>
<dbReference type="RefSeq" id="WP_055062423.1">
    <property type="nucleotide sequence ID" value="NZ_CVRQ01000026.1"/>
</dbReference>
<dbReference type="PANTHER" id="PTHR23117">
    <property type="entry name" value="GUANYLATE KINASE-RELATED"/>
    <property type="match status" value="1"/>
</dbReference>
<dbReference type="SMART" id="SM00072">
    <property type="entry name" value="GuKc"/>
    <property type="match status" value="1"/>
</dbReference>
<protein>
    <submittedName>
        <fullName evidence="7">Guanylate kinase</fullName>
    </submittedName>
</protein>
<evidence type="ECO:0000256" key="4">
    <source>
        <dbReference type="ARBA" id="ARBA00022777"/>
    </source>
</evidence>
<dbReference type="Proteomes" id="UP001193756">
    <property type="component" value="Unassembled WGS sequence"/>
</dbReference>
<dbReference type="Pfam" id="PF00625">
    <property type="entry name" value="Guanylate_kin"/>
    <property type="match status" value="1"/>
</dbReference>
<keyword evidence="3" id="KW-0808">Transferase</keyword>
<comment type="function">
    <text evidence="1">Essential for recycling GMP and indirectly, cGMP.</text>
</comment>
<evidence type="ECO:0000313" key="10">
    <source>
        <dbReference type="Proteomes" id="UP000049472"/>
    </source>
</evidence>
<dbReference type="EMBL" id="JAAIMP010000017">
    <property type="protein sequence ID" value="NSC77848.1"/>
    <property type="molecule type" value="Genomic_DNA"/>
</dbReference>
<accession>A0A0M6WVM5</accession>
<reference evidence="10" key="1">
    <citation type="submission" date="2015-05" db="EMBL/GenBank/DDBJ databases">
        <authorList>
            <consortium name="Pathogen Informatics"/>
        </authorList>
    </citation>
    <scope>NUCLEOTIDE SEQUENCE [LARGE SCALE GENOMIC DNA]</scope>
    <source>
        <strain evidence="10">T1-815</strain>
    </source>
</reference>
<dbReference type="InterPro" id="IPR027417">
    <property type="entry name" value="P-loop_NTPase"/>
</dbReference>
<reference evidence="9 11" key="3">
    <citation type="submission" date="2018-08" db="EMBL/GenBank/DDBJ databases">
        <title>A genome reference for cultivated species of the human gut microbiota.</title>
        <authorList>
            <person name="Zou Y."/>
            <person name="Xue W."/>
            <person name="Luo G."/>
        </authorList>
    </citation>
    <scope>NUCLEOTIDE SEQUENCE [LARGE SCALE GENOMIC DNA]</scope>
    <source>
        <strain evidence="9 11">TM10-3</strain>
    </source>
</reference>
<dbReference type="Proteomes" id="UP000049472">
    <property type="component" value="Unassembled WGS sequence"/>
</dbReference>
<dbReference type="Gene3D" id="3.40.50.300">
    <property type="entry name" value="P-loop containing nucleotide triphosphate hydrolases"/>
    <property type="match status" value="1"/>
</dbReference>
<dbReference type="PANTHER" id="PTHR23117:SF13">
    <property type="entry name" value="GUANYLATE KINASE"/>
    <property type="match status" value="1"/>
</dbReference>
<evidence type="ECO:0000313" key="8">
    <source>
        <dbReference type="EMBL" id="NSC77848.1"/>
    </source>
</evidence>
<evidence type="ECO:0000256" key="2">
    <source>
        <dbReference type="ARBA" id="ARBA00005790"/>
    </source>
</evidence>
<dbReference type="InterPro" id="IPR008145">
    <property type="entry name" value="GK/Ca_channel_bsu"/>
</dbReference>
<comment type="similarity">
    <text evidence="2">Belongs to the guanylate kinase family.</text>
</comment>
<gene>
    <name evidence="9" type="ORF">DXD95_10805</name>
    <name evidence="8" type="ORF">G4312_11285</name>
    <name evidence="7" type="ORF">T1815_24751</name>
</gene>
<dbReference type="PROSITE" id="PS50052">
    <property type="entry name" value="GUANYLATE_KINASE_2"/>
    <property type="match status" value="1"/>
</dbReference>
<evidence type="ECO:0000256" key="1">
    <source>
        <dbReference type="ARBA" id="ARBA00003531"/>
    </source>
</evidence>
<reference evidence="8" key="4">
    <citation type="journal article" date="2020" name="Cell Host Microbe">
        <title>Functional and Genomic Variation between Human-Derived Isolates of Lachnospiraceae Reveals Inter- and Intra-Species Diversity.</title>
        <authorList>
            <person name="Sorbara M.T."/>
            <person name="Littmann E.R."/>
            <person name="Fontana E."/>
            <person name="Moody T.U."/>
            <person name="Kohout C.E."/>
            <person name="Gjonbalaj M."/>
            <person name="Eaton V."/>
            <person name="Seok R."/>
            <person name="Leiner I.M."/>
            <person name="Pamer E.G."/>
        </authorList>
    </citation>
    <scope>NUCLEOTIDE SEQUENCE</scope>
    <source>
        <strain evidence="8">MSK.16.45</strain>
    </source>
</reference>
<name>A0A0M6WVM5_9FIRM</name>
<dbReference type="GO" id="GO:0005829">
    <property type="term" value="C:cytosol"/>
    <property type="evidence" value="ECO:0007669"/>
    <property type="project" value="TreeGrafter"/>
</dbReference>
<dbReference type="EMBL" id="QSOB01000015">
    <property type="protein sequence ID" value="RGI66803.1"/>
    <property type="molecule type" value="Genomic_DNA"/>
</dbReference>
<comment type="catalytic activity">
    <reaction evidence="5">
        <text>GMP + ATP = GDP + ADP</text>
        <dbReference type="Rhea" id="RHEA:20780"/>
        <dbReference type="ChEBI" id="CHEBI:30616"/>
        <dbReference type="ChEBI" id="CHEBI:58115"/>
        <dbReference type="ChEBI" id="CHEBI:58189"/>
        <dbReference type="ChEBI" id="CHEBI:456216"/>
        <dbReference type="EC" id="2.7.4.8"/>
    </reaction>
</comment>
<evidence type="ECO:0000259" key="6">
    <source>
        <dbReference type="PROSITE" id="PS50052"/>
    </source>
</evidence>
<evidence type="ECO:0000313" key="7">
    <source>
        <dbReference type="EMBL" id="CRL40767.1"/>
    </source>
</evidence>
<evidence type="ECO:0000313" key="11">
    <source>
        <dbReference type="Proteomes" id="UP000260642"/>
    </source>
</evidence>
<evidence type="ECO:0000256" key="5">
    <source>
        <dbReference type="ARBA" id="ARBA00048594"/>
    </source>
</evidence>
<dbReference type="SUPFAM" id="SSF52540">
    <property type="entry name" value="P-loop containing nucleoside triphosphate hydrolases"/>
    <property type="match status" value="1"/>
</dbReference>
<evidence type="ECO:0000313" key="9">
    <source>
        <dbReference type="EMBL" id="RGI66803.1"/>
    </source>
</evidence>
<reference evidence="7" key="2">
    <citation type="submission" date="2015-05" db="EMBL/GenBank/DDBJ databases">
        <authorList>
            <person name="Wang D.B."/>
            <person name="Wang M."/>
        </authorList>
    </citation>
    <scope>NUCLEOTIDE SEQUENCE [LARGE SCALE GENOMIC DNA]</scope>
    <source>
        <strain evidence="7">T1-815</strain>
    </source>
</reference>
<keyword evidence="4 7" id="KW-0418">Kinase</keyword>
<dbReference type="AlphaFoldDB" id="A0A0M6WVM5"/>
<keyword evidence="10" id="KW-1185">Reference proteome</keyword>
<organism evidence="7 10">
    <name type="scientific">Agathobacter rectalis</name>
    <dbReference type="NCBI Taxonomy" id="39491"/>
    <lineage>
        <taxon>Bacteria</taxon>
        <taxon>Bacillati</taxon>
        <taxon>Bacillota</taxon>
        <taxon>Clostridia</taxon>
        <taxon>Lachnospirales</taxon>
        <taxon>Lachnospiraceae</taxon>
        <taxon>Agathobacter</taxon>
    </lineage>
</organism>
<reference evidence="8" key="5">
    <citation type="submission" date="2020-02" db="EMBL/GenBank/DDBJ databases">
        <authorList>
            <person name="Littmann E."/>
            <person name="Sorbara M."/>
        </authorList>
    </citation>
    <scope>NUCLEOTIDE SEQUENCE</scope>
    <source>
        <strain evidence="8">MSK.16.45</strain>
    </source>
</reference>
<proteinExistence type="inferred from homology"/>
<dbReference type="Proteomes" id="UP000260642">
    <property type="component" value="Unassembled WGS sequence"/>
</dbReference>
<dbReference type="GO" id="GO:0004385">
    <property type="term" value="F:GMP kinase activity"/>
    <property type="evidence" value="ECO:0007669"/>
    <property type="project" value="UniProtKB-EC"/>
</dbReference>